<protein>
    <submittedName>
        <fullName evidence="3">Uncharacterized protein</fullName>
    </submittedName>
</protein>
<accession>A0A1H0LDX7</accession>
<sequence>MNLPAQENTKDASIADDHPGGDIPDMRTYPEARPTAFDPFGEPVTDGVARVCPEATGDRTARRVAGAVFWTLAVVILAGRVYAYDMPAVQNVAAHAVQMLALR</sequence>
<gene>
    <name evidence="3" type="ORF">SAMN05216360_13410</name>
</gene>
<keyword evidence="2" id="KW-1133">Transmembrane helix</keyword>
<dbReference type="Proteomes" id="UP000198704">
    <property type="component" value="Unassembled WGS sequence"/>
</dbReference>
<keyword evidence="2" id="KW-0812">Transmembrane</keyword>
<reference evidence="4" key="1">
    <citation type="submission" date="2016-10" db="EMBL/GenBank/DDBJ databases">
        <authorList>
            <person name="Varghese N."/>
            <person name="Submissions S."/>
        </authorList>
    </citation>
    <scope>NUCLEOTIDE SEQUENCE [LARGE SCALE GENOMIC DNA]</scope>
    <source>
        <strain evidence="4">BL47</strain>
    </source>
</reference>
<keyword evidence="2" id="KW-0472">Membrane</keyword>
<name>A0A1H0LDX7_9HYPH</name>
<keyword evidence="4" id="KW-1185">Reference proteome</keyword>
<evidence type="ECO:0000256" key="2">
    <source>
        <dbReference type="SAM" id="Phobius"/>
    </source>
</evidence>
<evidence type="ECO:0000256" key="1">
    <source>
        <dbReference type="SAM" id="MobiDB-lite"/>
    </source>
</evidence>
<dbReference type="STRING" id="582672.SAMN05216360_13410"/>
<proteinExistence type="predicted"/>
<organism evidence="3 4">
    <name type="scientific">Methylobacterium phyllostachyos</name>
    <dbReference type="NCBI Taxonomy" id="582672"/>
    <lineage>
        <taxon>Bacteria</taxon>
        <taxon>Pseudomonadati</taxon>
        <taxon>Pseudomonadota</taxon>
        <taxon>Alphaproteobacteria</taxon>
        <taxon>Hyphomicrobiales</taxon>
        <taxon>Methylobacteriaceae</taxon>
        <taxon>Methylobacterium</taxon>
    </lineage>
</organism>
<evidence type="ECO:0000313" key="3">
    <source>
        <dbReference type="EMBL" id="SDO66236.1"/>
    </source>
</evidence>
<evidence type="ECO:0000313" key="4">
    <source>
        <dbReference type="Proteomes" id="UP000198704"/>
    </source>
</evidence>
<dbReference type="RefSeq" id="WP_244507802.1">
    <property type="nucleotide sequence ID" value="NZ_FNHS01000034.1"/>
</dbReference>
<dbReference type="AlphaFoldDB" id="A0A1H0LDX7"/>
<feature type="transmembrane region" description="Helical" evidence="2">
    <location>
        <begin position="64"/>
        <end position="83"/>
    </location>
</feature>
<feature type="compositionally biased region" description="Basic and acidic residues" evidence="1">
    <location>
        <begin position="8"/>
        <end position="30"/>
    </location>
</feature>
<dbReference type="EMBL" id="FNHS01000034">
    <property type="protein sequence ID" value="SDO66236.1"/>
    <property type="molecule type" value="Genomic_DNA"/>
</dbReference>
<feature type="region of interest" description="Disordered" evidence="1">
    <location>
        <begin position="1"/>
        <end position="43"/>
    </location>
</feature>